<evidence type="ECO:0000313" key="2">
    <source>
        <dbReference type="EMBL" id="NML35492.1"/>
    </source>
</evidence>
<organism evidence="2 3">
    <name type="scientific">Paraburkholderia antibiotica</name>
    <dbReference type="NCBI Taxonomy" id="2728839"/>
    <lineage>
        <taxon>Bacteria</taxon>
        <taxon>Pseudomonadati</taxon>
        <taxon>Pseudomonadota</taxon>
        <taxon>Betaproteobacteria</taxon>
        <taxon>Burkholderiales</taxon>
        <taxon>Burkholderiaceae</taxon>
        <taxon>Paraburkholderia</taxon>
    </lineage>
</organism>
<comment type="caution">
    <text evidence="2">The sequence shown here is derived from an EMBL/GenBank/DDBJ whole genome shotgun (WGS) entry which is preliminary data.</text>
</comment>
<protein>
    <submittedName>
        <fullName evidence="2">Uncharacterized protein</fullName>
    </submittedName>
</protein>
<proteinExistence type="predicted"/>
<feature type="region of interest" description="Disordered" evidence="1">
    <location>
        <begin position="1"/>
        <end position="21"/>
    </location>
</feature>
<evidence type="ECO:0000256" key="1">
    <source>
        <dbReference type="SAM" id="MobiDB-lite"/>
    </source>
</evidence>
<name>A0A7Y0FGT9_9BURK</name>
<dbReference type="EMBL" id="JABBFZ010000043">
    <property type="protein sequence ID" value="NML35492.1"/>
    <property type="molecule type" value="Genomic_DNA"/>
</dbReference>
<reference evidence="2 3" key="1">
    <citation type="submission" date="2020-04" db="EMBL/GenBank/DDBJ databases">
        <title>Paraburkholderia sp. G-4-1-8 isolated from soil.</title>
        <authorList>
            <person name="Dahal R.H."/>
        </authorList>
    </citation>
    <scope>NUCLEOTIDE SEQUENCE [LARGE SCALE GENOMIC DNA]</scope>
    <source>
        <strain evidence="2 3">G-4-1-8</strain>
    </source>
</reference>
<gene>
    <name evidence="2" type="ORF">HHL14_32350</name>
</gene>
<dbReference type="Proteomes" id="UP000583127">
    <property type="component" value="Unassembled WGS sequence"/>
</dbReference>
<evidence type="ECO:0000313" key="3">
    <source>
        <dbReference type="Proteomes" id="UP000583127"/>
    </source>
</evidence>
<dbReference type="AlphaFoldDB" id="A0A7Y0FGT9"/>
<accession>A0A7Y0FGT9</accession>
<dbReference type="RefSeq" id="WP_206002622.1">
    <property type="nucleotide sequence ID" value="NZ_JABBFZ010000043.1"/>
</dbReference>
<sequence length="223" mass="22150">DAGTGQDSTAGLSRDTANANGSVANTFNAQDVQNDMAVQQGAEQVGMQVAGDIADQLAKSDPSTWGPDGAGRIALHAGVAAAGAALGGGNIAGAVAGTVAGDLAAGAVSNALGNTAGASLITNVVAGAAGAAAGAALGGAGGALSGANGALGAICTTGSTIRMRRKSWRNCRRGRRRRSNSNLPMRRATSCSVRHNCRPMTLTMQRRWHRSSAVRATSPNRMI</sequence>
<keyword evidence="3" id="KW-1185">Reference proteome</keyword>
<feature type="non-terminal residue" evidence="2">
    <location>
        <position position="1"/>
    </location>
</feature>